<keyword evidence="7" id="KW-0068">Autocatalytic cleavage</keyword>
<dbReference type="InterPro" id="IPR000243">
    <property type="entry name" value="Pept_T1A_subB"/>
</dbReference>
<proteinExistence type="inferred from homology"/>
<dbReference type="AlphaFoldDB" id="A0A0F9S4P4"/>
<dbReference type="EMBL" id="LAZR01002895">
    <property type="protein sequence ID" value="KKN24278.1"/>
    <property type="molecule type" value="Genomic_DNA"/>
</dbReference>
<dbReference type="InterPro" id="IPR029055">
    <property type="entry name" value="Ntn_hydrolases_N"/>
</dbReference>
<evidence type="ECO:0000256" key="1">
    <source>
        <dbReference type="ARBA" id="ARBA00001198"/>
    </source>
</evidence>
<accession>A0A0F9S4P4</accession>
<dbReference type="PANTHER" id="PTHR32194">
    <property type="entry name" value="METALLOPROTEASE TLDD"/>
    <property type="match status" value="1"/>
</dbReference>
<evidence type="ECO:0000256" key="2">
    <source>
        <dbReference type="ARBA" id="ARBA00012039"/>
    </source>
</evidence>
<keyword evidence="9" id="KW-0865">Zymogen</keyword>
<comment type="caution">
    <text evidence="10">The sequence shown here is derived from an EMBL/GenBank/DDBJ whole genome shotgun (WGS) entry which is preliminary data.</text>
</comment>
<dbReference type="EC" id="3.4.25.1" evidence="2"/>
<protein>
    <recommendedName>
        <fullName evidence="2">proteasome endopeptidase complex</fullName>
        <ecNumber evidence="2">3.4.25.1</ecNumber>
    </recommendedName>
</protein>
<dbReference type="HAMAP" id="MF_02113_A">
    <property type="entry name" value="Proteasome_B_A"/>
    <property type="match status" value="1"/>
</dbReference>
<keyword evidence="3" id="KW-0963">Cytoplasm</keyword>
<dbReference type="PROSITE" id="PS51476">
    <property type="entry name" value="PROTEASOME_BETA_2"/>
    <property type="match status" value="1"/>
</dbReference>
<evidence type="ECO:0000256" key="8">
    <source>
        <dbReference type="ARBA" id="ARBA00022942"/>
    </source>
</evidence>
<dbReference type="PRINTS" id="PR00141">
    <property type="entry name" value="PROTEASOME"/>
</dbReference>
<dbReference type="PROSITE" id="PS00854">
    <property type="entry name" value="PROTEASOME_BETA_1"/>
    <property type="match status" value="1"/>
</dbReference>
<gene>
    <name evidence="10" type="ORF">LCGC14_0896460</name>
</gene>
<dbReference type="Pfam" id="PF00227">
    <property type="entry name" value="Proteasome"/>
    <property type="match status" value="1"/>
</dbReference>
<dbReference type="InterPro" id="IPR016050">
    <property type="entry name" value="Proteasome_bsu_CS"/>
</dbReference>
<evidence type="ECO:0000256" key="9">
    <source>
        <dbReference type="ARBA" id="ARBA00023145"/>
    </source>
</evidence>
<evidence type="ECO:0000256" key="4">
    <source>
        <dbReference type="ARBA" id="ARBA00022670"/>
    </source>
</evidence>
<dbReference type="InterPro" id="IPR001353">
    <property type="entry name" value="Proteasome_sua/b"/>
</dbReference>
<dbReference type="SUPFAM" id="SSF56235">
    <property type="entry name" value="N-terminal nucleophile aminohydrolases (Ntn hydrolases)"/>
    <property type="match status" value="1"/>
</dbReference>
<evidence type="ECO:0000256" key="5">
    <source>
        <dbReference type="ARBA" id="ARBA00022698"/>
    </source>
</evidence>
<dbReference type="GO" id="GO:0019774">
    <property type="term" value="C:proteasome core complex, beta-subunit complex"/>
    <property type="evidence" value="ECO:0007669"/>
    <property type="project" value="UniProtKB-ARBA"/>
</dbReference>
<organism evidence="10">
    <name type="scientific">marine sediment metagenome</name>
    <dbReference type="NCBI Taxonomy" id="412755"/>
    <lineage>
        <taxon>unclassified sequences</taxon>
        <taxon>metagenomes</taxon>
        <taxon>ecological metagenomes</taxon>
    </lineage>
</organism>
<keyword evidence="6" id="KW-0378">Hydrolase</keyword>
<reference evidence="10" key="1">
    <citation type="journal article" date="2015" name="Nature">
        <title>Complex archaea that bridge the gap between prokaryotes and eukaryotes.</title>
        <authorList>
            <person name="Spang A."/>
            <person name="Saw J.H."/>
            <person name="Jorgensen S.L."/>
            <person name="Zaremba-Niedzwiedzka K."/>
            <person name="Martijn J."/>
            <person name="Lind A.E."/>
            <person name="van Eijk R."/>
            <person name="Schleper C."/>
            <person name="Guy L."/>
            <person name="Ettema T.J."/>
        </authorList>
    </citation>
    <scope>NUCLEOTIDE SEQUENCE</scope>
</reference>
<dbReference type="InterPro" id="IPR023333">
    <property type="entry name" value="Proteasome_suB-type"/>
</dbReference>
<evidence type="ECO:0000256" key="3">
    <source>
        <dbReference type="ARBA" id="ARBA00022490"/>
    </source>
</evidence>
<dbReference type="InterPro" id="IPR019983">
    <property type="entry name" value="Pept_T1A_Psome_bsu_arc"/>
</dbReference>
<dbReference type="GO" id="GO:0005737">
    <property type="term" value="C:cytoplasm"/>
    <property type="evidence" value="ECO:0007669"/>
    <property type="project" value="TreeGrafter"/>
</dbReference>
<name>A0A0F9S4P4_9ZZZZ</name>
<evidence type="ECO:0000256" key="6">
    <source>
        <dbReference type="ARBA" id="ARBA00022801"/>
    </source>
</evidence>
<dbReference type="GO" id="GO:0004298">
    <property type="term" value="F:threonine-type endopeptidase activity"/>
    <property type="evidence" value="ECO:0007669"/>
    <property type="project" value="UniProtKB-KW"/>
</dbReference>
<evidence type="ECO:0000313" key="10">
    <source>
        <dbReference type="EMBL" id="KKN24278.1"/>
    </source>
</evidence>
<evidence type="ECO:0000256" key="7">
    <source>
        <dbReference type="ARBA" id="ARBA00022813"/>
    </source>
</evidence>
<keyword evidence="4" id="KW-0645">Protease</keyword>
<comment type="catalytic activity">
    <reaction evidence="1">
        <text>Cleavage of peptide bonds with very broad specificity.</text>
        <dbReference type="EC" id="3.4.25.1"/>
    </reaction>
</comment>
<dbReference type="GO" id="GO:0051603">
    <property type="term" value="P:proteolysis involved in protein catabolic process"/>
    <property type="evidence" value="ECO:0007669"/>
    <property type="project" value="InterPro"/>
</dbReference>
<dbReference type="Gene3D" id="3.60.20.10">
    <property type="entry name" value="Glutamine Phosphoribosylpyrophosphate, subunit 1, domain 1"/>
    <property type="match status" value="1"/>
</dbReference>
<dbReference type="PANTHER" id="PTHR32194:SF0">
    <property type="entry name" value="ATP-DEPENDENT PROTEASE SUBUNIT HSLV"/>
    <property type="match status" value="1"/>
</dbReference>
<sequence length="236" mass="25970">MFFKEIMRKEDFFNPVESELLRNSVINMPKSRNNNAQTFKTGTTTVGLTCKDAVILGTDKRATMAYFIASKTAKKLHIIQEHLAMTIAGGVADALYLVDILKAETNIYQLTHDGKPIKVKSAGKRLSNILYQNKMFPFQVGLILGGVTEEEGPTILDISAYGSILPEKYCAVGSGQNFSYGVLEAKYKDNLTIDEGKEIIINAISSSIIRDMASGNGIDIAIIKKEGPVERKFIPI</sequence>
<keyword evidence="5" id="KW-0888">Threonine protease</keyword>
<keyword evidence="8" id="KW-0647">Proteasome</keyword>